<dbReference type="RefSeq" id="WP_232652425.1">
    <property type="nucleotide sequence ID" value="NZ_JAJSBI010000020.1"/>
</dbReference>
<dbReference type="Pfam" id="PF03756">
    <property type="entry name" value="AfsA"/>
    <property type="match status" value="2"/>
</dbReference>
<feature type="domain" description="A-factor biosynthesis hotdog" evidence="1">
    <location>
        <begin position="27"/>
        <end position="159"/>
    </location>
</feature>
<evidence type="ECO:0000259" key="1">
    <source>
        <dbReference type="Pfam" id="PF03756"/>
    </source>
</evidence>
<accession>A0A9Q3VWF2</accession>
<gene>
    <name evidence="2" type="ORF">LJ657_32215</name>
</gene>
<sequence>MSSTVSSTVQHIDATAPTWVPVTQEQVHKLTASEVLLTQWCQNGNDVFTVHADWPQDHAFYGPQHGLHDPMLLAESIRQCIPLLSHAAYDAPAGHRQSWSHFSFALTPAALATTAGATSVELRVSCHDVVRRMGRLASMLMKVDVIRDGVQVGTAQTRFANTAPALYQRLRGTYADLDASIARALPLPPPAAPAQVARKDFADVVLSPTDSPRRHQMRVDLNHPVLFDHPVDHAPGMLLLEAARQASHTAAQPPAAMLSMDVVFARYAELDAPCWIHTDPFPTDQPGQHRVLITAVQNDVCVFSSIITLLSLPQN</sequence>
<keyword evidence="3" id="KW-1185">Reference proteome</keyword>
<dbReference type="NCBIfam" id="NF041195">
    <property type="entry name" value="ScbA_BarX_GamBu"/>
    <property type="match status" value="1"/>
</dbReference>
<evidence type="ECO:0000313" key="2">
    <source>
        <dbReference type="EMBL" id="MCD9878200.1"/>
    </source>
</evidence>
<dbReference type="Proteomes" id="UP001108029">
    <property type="component" value="Unassembled WGS sequence"/>
</dbReference>
<name>A0A9Q3VWF2_9ACTN</name>
<protein>
    <recommendedName>
        <fullName evidence="1">A-factor biosynthesis hotdog domain-containing protein</fullName>
    </recommendedName>
</protein>
<reference evidence="2" key="1">
    <citation type="submission" date="2021-12" db="EMBL/GenBank/DDBJ databases">
        <authorList>
            <person name="Lee J.-H."/>
            <person name="Kim S.-B."/>
        </authorList>
    </citation>
    <scope>NUCLEOTIDE SEQUENCE</scope>
    <source>
        <strain evidence="2">NR30</strain>
    </source>
</reference>
<proteinExistence type="predicted"/>
<feature type="domain" description="A-factor biosynthesis hotdog" evidence="1">
    <location>
        <begin position="196"/>
        <end position="302"/>
    </location>
</feature>
<organism evidence="2 3">
    <name type="scientific">Streptomyces guryensis</name>
    <dbReference type="NCBI Taxonomy" id="2886947"/>
    <lineage>
        <taxon>Bacteria</taxon>
        <taxon>Bacillati</taxon>
        <taxon>Actinomycetota</taxon>
        <taxon>Actinomycetes</taxon>
        <taxon>Kitasatosporales</taxon>
        <taxon>Streptomycetaceae</taxon>
        <taxon>Streptomyces</taxon>
    </lineage>
</organism>
<comment type="caution">
    <text evidence="2">The sequence shown here is derived from an EMBL/GenBank/DDBJ whole genome shotgun (WGS) entry which is preliminary data.</text>
</comment>
<dbReference type="InterPro" id="IPR047757">
    <property type="entry name" value="AfsA-like"/>
</dbReference>
<dbReference type="InterPro" id="IPR005509">
    <property type="entry name" value="AfsA_hotdog_dom"/>
</dbReference>
<dbReference type="EMBL" id="JAJSBI010000020">
    <property type="protein sequence ID" value="MCD9878200.1"/>
    <property type="molecule type" value="Genomic_DNA"/>
</dbReference>
<dbReference type="GO" id="GO:0016740">
    <property type="term" value="F:transferase activity"/>
    <property type="evidence" value="ECO:0007669"/>
    <property type="project" value="InterPro"/>
</dbReference>
<dbReference type="AlphaFoldDB" id="A0A9Q3VWF2"/>
<evidence type="ECO:0000313" key="3">
    <source>
        <dbReference type="Proteomes" id="UP001108029"/>
    </source>
</evidence>